<gene>
    <name evidence="1" type="ORF">COW38_02970</name>
</gene>
<sequence length="108" mass="12380">MSKELTLLKRSTKETPTGSLYQIEPLPTVAGNLQLLKIRIPDPTRTELGDADFTVANFPGFEKKYLPLPQFKRMDKPDFYMIELLDLKYDVRAYFSNPPLDKQLGITS</sequence>
<comment type="caution">
    <text evidence="1">The sequence shown here is derived from an EMBL/GenBank/DDBJ whole genome shotgun (WGS) entry which is preliminary data.</text>
</comment>
<accession>A0A2M7FMW4</accession>
<proteinExistence type="predicted"/>
<dbReference type="AlphaFoldDB" id="A0A2M7FMW4"/>
<name>A0A2M7FMW4_9BACT</name>
<organism evidence="1 2">
    <name type="scientific">Candidatus Collierbacteria bacterium CG17_big_fil_post_rev_8_21_14_2_50_45_7</name>
    <dbReference type="NCBI Taxonomy" id="1974536"/>
    <lineage>
        <taxon>Bacteria</taxon>
        <taxon>Candidatus Collieribacteriota</taxon>
    </lineage>
</organism>
<reference evidence="2" key="1">
    <citation type="submission" date="2017-09" db="EMBL/GenBank/DDBJ databases">
        <title>Depth-based differentiation of microbial function through sediment-hosted aquifers and enrichment of novel symbionts in the deep terrestrial subsurface.</title>
        <authorList>
            <person name="Probst A.J."/>
            <person name="Ladd B."/>
            <person name="Jarett J.K."/>
            <person name="Geller-Mcgrath D.E."/>
            <person name="Sieber C.M.K."/>
            <person name="Emerson J.B."/>
            <person name="Anantharaman K."/>
            <person name="Thomas B.C."/>
            <person name="Malmstrom R."/>
            <person name="Stieglmeier M."/>
            <person name="Klingl A."/>
            <person name="Woyke T."/>
            <person name="Ryan C.M."/>
            <person name="Banfield J.F."/>
        </authorList>
    </citation>
    <scope>NUCLEOTIDE SEQUENCE [LARGE SCALE GENOMIC DNA]</scope>
</reference>
<protein>
    <submittedName>
        <fullName evidence="1">Uncharacterized protein</fullName>
    </submittedName>
</protein>
<dbReference type="Proteomes" id="UP000230556">
    <property type="component" value="Unassembled WGS sequence"/>
</dbReference>
<evidence type="ECO:0000313" key="2">
    <source>
        <dbReference type="Proteomes" id="UP000230556"/>
    </source>
</evidence>
<dbReference type="EMBL" id="PFFO01000127">
    <property type="protein sequence ID" value="PIW07305.1"/>
    <property type="molecule type" value="Genomic_DNA"/>
</dbReference>
<evidence type="ECO:0000313" key="1">
    <source>
        <dbReference type="EMBL" id="PIW07305.1"/>
    </source>
</evidence>